<organism evidence="8 9">
    <name type="scientific">Rhodopirellula baltica SWK14</name>
    <dbReference type="NCBI Taxonomy" id="993516"/>
    <lineage>
        <taxon>Bacteria</taxon>
        <taxon>Pseudomonadati</taxon>
        <taxon>Planctomycetota</taxon>
        <taxon>Planctomycetia</taxon>
        <taxon>Pirellulales</taxon>
        <taxon>Pirellulaceae</taxon>
        <taxon>Rhodopirellula</taxon>
    </lineage>
</organism>
<dbReference type="AlphaFoldDB" id="L7CPN7"/>
<evidence type="ECO:0000256" key="4">
    <source>
        <dbReference type="ARBA" id="ARBA00071664"/>
    </source>
</evidence>
<evidence type="ECO:0000256" key="6">
    <source>
        <dbReference type="RuleBase" id="RU000568"/>
    </source>
</evidence>
<dbReference type="InterPro" id="IPR021137">
    <property type="entry name" value="Ribosomal_bL35-like"/>
</dbReference>
<dbReference type="PANTHER" id="PTHR33343">
    <property type="entry name" value="54S RIBOSOMAL PROTEIN BL35M"/>
    <property type="match status" value="1"/>
</dbReference>
<dbReference type="PATRIC" id="fig|993516.3.peg.1051"/>
<evidence type="ECO:0000256" key="1">
    <source>
        <dbReference type="ARBA" id="ARBA00006598"/>
    </source>
</evidence>
<evidence type="ECO:0000313" key="8">
    <source>
        <dbReference type="EMBL" id="ELP34996.1"/>
    </source>
</evidence>
<reference evidence="8 9" key="1">
    <citation type="journal article" date="2013" name="Mar. Genomics">
        <title>Expression of sulfatases in Rhodopirellula baltica and the diversity of sulfatases in the genus Rhodopirellula.</title>
        <authorList>
            <person name="Wegner C.E."/>
            <person name="Richter-Heitmann T."/>
            <person name="Klindworth A."/>
            <person name="Klockow C."/>
            <person name="Richter M."/>
            <person name="Achstetter T."/>
            <person name="Glockner F.O."/>
            <person name="Harder J."/>
        </authorList>
    </citation>
    <scope>NUCLEOTIDE SEQUENCE [LARGE SCALE GENOMIC DNA]</scope>
    <source>
        <strain evidence="8 9">SWK14</strain>
    </source>
</reference>
<protein>
    <recommendedName>
        <fullName evidence="4 5">Large ribosomal subunit protein bL35</fullName>
    </recommendedName>
</protein>
<proteinExistence type="inferred from homology"/>
<feature type="region of interest" description="Disordered" evidence="7">
    <location>
        <begin position="70"/>
        <end position="89"/>
    </location>
</feature>
<evidence type="ECO:0000313" key="9">
    <source>
        <dbReference type="Proteomes" id="UP000010959"/>
    </source>
</evidence>
<dbReference type="Proteomes" id="UP000010959">
    <property type="component" value="Unassembled WGS sequence"/>
</dbReference>
<gene>
    <name evidence="5" type="primary">rpmI</name>
    <name evidence="8" type="ORF">RBSWK_00996</name>
</gene>
<dbReference type="GO" id="GO:0022625">
    <property type="term" value="C:cytosolic large ribosomal subunit"/>
    <property type="evidence" value="ECO:0007669"/>
    <property type="project" value="TreeGrafter"/>
</dbReference>
<evidence type="ECO:0000256" key="7">
    <source>
        <dbReference type="SAM" id="MobiDB-lite"/>
    </source>
</evidence>
<dbReference type="HAMAP" id="MF_00514">
    <property type="entry name" value="Ribosomal_bL35"/>
    <property type="match status" value="1"/>
</dbReference>
<dbReference type="SUPFAM" id="SSF143034">
    <property type="entry name" value="L35p-like"/>
    <property type="match status" value="1"/>
</dbReference>
<comment type="caution">
    <text evidence="8">The sequence shown here is derived from an EMBL/GenBank/DDBJ whole genome shotgun (WGS) entry which is preliminary data.</text>
</comment>
<dbReference type="GO" id="GO:0003735">
    <property type="term" value="F:structural constituent of ribosome"/>
    <property type="evidence" value="ECO:0007669"/>
    <property type="project" value="InterPro"/>
</dbReference>
<dbReference type="PRINTS" id="PR00064">
    <property type="entry name" value="RIBOSOMALL35"/>
</dbReference>
<dbReference type="Pfam" id="PF01632">
    <property type="entry name" value="Ribosomal_L35p"/>
    <property type="match status" value="1"/>
</dbReference>
<evidence type="ECO:0000256" key="5">
    <source>
        <dbReference type="HAMAP-Rule" id="MF_00514"/>
    </source>
</evidence>
<evidence type="ECO:0000256" key="2">
    <source>
        <dbReference type="ARBA" id="ARBA00022980"/>
    </source>
</evidence>
<comment type="similarity">
    <text evidence="1 5 6">Belongs to the bacterial ribosomal protein bL35 family.</text>
</comment>
<accession>L7CPN7</accession>
<name>L7CPN7_RHOBT</name>
<dbReference type="NCBIfam" id="TIGR00001">
    <property type="entry name" value="rpmI_bact"/>
    <property type="match status" value="1"/>
</dbReference>
<keyword evidence="2 5" id="KW-0689">Ribosomal protein</keyword>
<keyword evidence="3 5" id="KW-0687">Ribonucleoprotein</keyword>
<dbReference type="FunFam" id="4.10.410.60:FF:000001">
    <property type="entry name" value="50S ribosomal protein L35"/>
    <property type="match status" value="1"/>
</dbReference>
<dbReference type="GO" id="GO:0006412">
    <property type="term" value="P:translation"/>
    <property type="evidence" value="ECO:0007669"/>
    <property type="project" value="UniProtKB-UniRule"/>
</dbReference>
<dbReference type="EMBL" id="AMWG01000021">
    <property type="protein sequence ID" value="ELP34996.1"/>
    <property type="molecule type" value="Genomic_DNA"/>
</dbReference>
<sequence>MFAKMAGLHVARKLRVEADLLWAGRILWGADQVLRPLIDTFVQQFGRSCRSLPEQPVPCASLHALTEAGAGQRNGKLPTAQKPGGRPSSFDDYPICSPASFFENHHPTSVDALMGTKIKTHKGTKKRFRLSAKGKAMHRQSGTSHLAKGLSKKRRRNLRGTTAVAECMEPTIHAALNGHSY</sequence>
<dbReference type="PANTHER" id="PTHR33343:SF1">
    <property type="entry name" value="LARGE RIBOSOMAL SUBUNIT PROTEIN BL35M"/>
    <property type="match status" value="1"/>
</dbReference>
<dbReference type="InterPro" id="IPR001706">
    <property type="entry name" value="Ribosomal_bL35"/>
</dbReference>
<dbReference type="InterPro" id="IPR037229">
    <property type="entry name" value="Ribosomal_bL35_sf"/>
</dbReference>
<evidence type="ECO:0000256" key="3">
    <source>
        <dbReference type="ARBA" id="ARBA00023274"/>
    </source>
</evidence>
<dbReference type="Gene3D" id="4.10.410.60">
    <property type="match status" value="1"/>
</dbReference>